<organism evidence="1">
    <name type="scientific">marine metagenome</name>
    <dbReference type="NCBI Taxonomy" id="408172"/>
    <lineage>
        <taxon>unclassified sequences</taxon>
        <taxon>metagenomes</taxon>
        <taxon>ecological metagenomes</taxon>
    </lineage>
</organism>
<name>A0A382UUZ8_9ZZZZ</name>
<reference evidence="1" key="1">
    <citation type="submission" date="2018-05" db="EMBL/GenBank/DDBJ databases">
        <authorList>
            <person name="Lanie J.A."/>
            <person name="Ng W.-L."/>
            <person name="Kazmierczak K.M."/>
            <person name="Andrzejewski T.M."/>
            <person name="Davidsen T.M."/>
            <person name="Wayne K.J."/>
            <person name="Tettelin H."/>
            <person name="Glass J.I."/>
            <person name="Rusch D."/>
            <person name="Podicherti R."/>
            <person name="Tsui H.-C.T."/>
            <person name="Winkler M.E."/>
        </authorList>
    </citation>
    <scope>NUCLEOTIDE SEQUENCE</scope>
</reference>
<feature type="non-terminal residue" evidence="1">
    <location>
        <position position="1"/>
    </location>
</feature>
<gene>
    <name evidence="1" type="ORF">METZ01_LOCUS390930</name>
</gene>
<evidence type="ECO:0000313" key="1">
    <source>
        <dbReference type="EMBL" id="SVD38076.1"/>
    </source>
</evidence>
<proteinExistence type="predicted"/>
<sequence>FDNAGHIKSVGDMSQMQLDTLVRVGAILEMSDGAYTIDDEFDINKLEDA</sequence>
<dbReference type="AlphaFoldDB" id="A0A382UUZ8"/>
<protein>
    <submittedName>
        <fullName evidence="1">Uncharacterized protein</fullName>
    </submittedName>
</protein>
<dbReference type="EMBL" id="UINC01147011">
    <property type="protein sequence ID" value="SVD38076.1"/>
    <property type="molecule type" value="Genomic_DNA"/>
</dbReference>
<accession>A0A382UUZ8</accession>